<feature type="transmembrane region" description="Helical" evidence="7">
    <location>
        <begin position="290"/>
        <end position="310"/>
    </location>
</feature>
<evidence type="ECO:0000313" key="11">
    <source>
        <dbReference type="Proteomes" id="UP001187346"/>
    </source>
</evidence>
<keyword evidence="11" id="KW-1185">Reference proteome</keyword>
<keyword evidence="6 7" id="KW-0472">Membrane</keyword>
<evidence type="ECO:0000256" key="4">
    <source>
        <dbReference type="ARBA" id="ARBA00022692"/>
    </source>
</evidence>
<gene>
    <name evidence="10" type="ORF">R5A26_08225</name>
</gene>
<dbReference type="InterPro" id="IPR051393">
    <property type="entry name" value="ABC_transporter_permease"/>
</dbReference>
<keyword evidence="5 7" id="KW-1133">Transmembrane helix</keyword>
<dbReference type="Proteomes" id="UP001187346">
    <property type="component" value="Unassembled WGS sequence"/>
</dbReference>
<feature type="transmembrane region" description="Helical" evidence="7">
    <location>
        <begin position="100"/>
        <end position="122"/>
    </location>
</feature>
<evidence type="ECO:0000256" key="2">
    <source>
        <dbReference type="ARBA" id="ARBA00022448"/>
    </source>
</evidence>
<organism evidence="10 11">
    <name type="scientific">Streptomyces prunicolor</name>
    <dbReference type="NCBI Taxonomy" id="67348"/>
    <lineage>
        <taxon>Bacteria</taxon>
        <taxon>Bacillati</taxon>
        <taxon>Actinomycetota</taxon>
        <taxon>Actinomycetes</taxon>
        <taxon>Kitasatosporales</taxon>
        <taxon>Streptomycetaceae</taxon>
        <taxon>Streptomyces</taxon>
    </lineage>
</organism>
<evidence type="ECO:0000256" key="7">
    <source>
        <dbReference type="RuleBase" id="RU363032"/>
    </source>
</evidence>
<dbReference type="Gene3D" id="1.10.3720.10">
    <property type="entry name" value="MetI-like"/>
    <property type="match status" value="1"/>
</dbReference>
<keyword evidence="3" id="KW-1003">Cell membrane</keyword>
<name>A0ABU4F5S4_9ACTN</name>
<keyword evidence="2 7" id="KW-0813">Transport</keyword>
<reference evidence="10 11" key="1">
    <citation type="submission" date="2023-10" db="EMBL/GenBank/DDBJ databases">
        <title>Characterization of rhizosphere-enriched actinobacteria from wheat plants lab-grown on chernevaya soil.</title>
        <authorList>
            <person name="Tikhonova E.N."/>
            <person name="Konopkin A."/>
            <person name="Kravchenko I.K."/>
        </authorList>
    </citation>
    <scope>NUCLEOTIDE SEQUENCE [LARGE SCALE GENOMIC DNA]</scope>
    <source>
        <strain evidence="10 11">RR29</strain>
    </source>
</reference>
<feature type="domain" description="ABC transmembrane type-1" evidence="9">
    <location>
        <begin position="96"/>
        <end position="309"/>
    </location>
</feature>
<dbReference type="PANTHER" id="PTHR30193:SF41">
    <property type="entry name" value="DIACETYLCHITOBIOSE UPTAKE SYSTEM PERMEASE PROTEIN NGCF"/>
    <property type="match status" value="1"/>
</dbReference>
<feature type="transmembrane region" description="Helical" evidence="7">
    <location>
        <begin position="228"/>
        <end position="248"/>
    </location>
</feature>
<dbReference type="EMBL" id="JAWMAJ010000019">
    <property type="protein sequence ID" value="MDV7215936.1"/>
    <property type="molecule type" value="Genomic_DNA"/>
</dbReference>
<dbReference type="RefSeq" id="WP_317770657.1">
    <property type="nucleotide sequence ID" value="NZ_JAWMAJ010000019.1"/>
</dbReference>
<dbReference type="InterPro" id="IPR000515">
    <property type="entry name" value="MetI-like"/>
</dbReference>
<dbReference type="SUPFAM" id="SSF161098">
    <property type="entry name" value="MetI-like"/>
    <property type="match status" value="1"/>
</dbReference>
<feature type="transmembrane region" description="Helical" evidence="7">
    <location>
        <begin position="134"/>
        <end position="154"/>
    </location>
</feature>
<comment type="caution">
    <text evidence="10">The sequence shown here is derived from an EMBL/GenBank/DDBJ whole genome shotgun (WGS) entry which is preliminary data.</text>
</comment>
<evidence type="ECO:0000256" key="3">
    <source>
        <dbReference type="ARBA" id="ARBA00022475"/>
    </source>
</evidence>
<comment type="subcellular location">
    <subcellularLocation>
        <location evidence="1 7">Cell membrane</location>
        <topology evidence="1 7">Multi-pass membrane protein</topology>
    </subcellularLocation>
</comment>
<evidence type="ECO:0000256" key="1">
    <source>
        <dbReference type="ARBA" id="ARBA00004651"/>
    </source>
</evidence>
<sequence length="318" mass="34896">MSTLTRPPRVAADSPVRRRTSRRRSGRKGAYKGVLFALPFLVGFLFTYVLPIGYAFGQSLHEKKSSGLGFGPTKVVYTGFSNYSAILSDGAFWSSMLRTLLFGLVQIAVMLGISLLLALLLDGVAARAVRLFRAGLLIPYVVPSVVSTLMWLFLYSPTISPIVDVAGRAGVHLSLFGGLNTYLSLGNLLTWQGIGFNMILISASLQALPRELYEAARLDGAREWRIAWSVKVPNITGILVLTGMFSLIGRLQLFAEPLLLRYVAPESISTDFTPMMEIFDKAFKTGNYQYAAAESLVLAVVTGILAFVFYRVTNRKMS</sequence>
<proteinExistence type="inferred from homology"/>
<evidence type="ECO:0000256" key="8">
    <source>
        <dbReference type="SAM" id="MobiDB-lite"/>
    </source>
</evidence>
<protein>
    <submittedName>
        <fullName evidence="10">Sugar ABC transporter permease</fullName>
    </submittedName>
</protein>
<feature type="region of interest" description="Disordered" evidence="8">
    <location>
        <begin position="1"/>
        <end position="25"/>
    </location>
</feature>
<dbReference type="CDD" id="cd06261">
    <property type="entry name" value="TM_PBP2"/>
    <property type="match status" value="1"/>
</dbReference>
<dbReference type="PANTHER" id="PTHR30193">
    <property type="entry name" value="ABC TRANSPORTER PERMEASE PROTEIN"/>
    <property type="match status" value="1"/>
</dbReference>
<evidence type="ECO:0000259" key="9">
    <source>
        <dbReference type="PROSITE" id="PS50928"/>
    </source>
</evidence>
<evidence type="ECO:0000313" key="10">
    <source>
        <dbReference type="EMBL" id="MDV7215936.1"/>
    </source>
</evidence>
<dbReference type="PROSITE" id="PS50928">
    <property type="entry name" value="ABC_TM1"/>
    <property type="match status" value="1"/>
</dbReference>
<comment type="similarity">
    <text evidence="7">Belongs to the binding-protein-dependent transport system permease family.</text>
</comment>
<accession>A0ABU4F5S4</accession>
<keyword evidence="4 7" id="KW-0812">Transmembrane</keyword>
<dbReference type="InterPro" id="IPR035906">
    <property type="entry name" value="MetI-like_sf"/>
</dbReference>
<evidence type="ECO:0000256" key="6">
    <source>
        <dbReference type="ARBA" id="ARBA00023136"/>
    </source>
</evidence>
<dbReference type="Pfam" id="PF00528">
    <property type="entry name" value="BPD_transp_1"/>
    <property type="match status" value="1"/>
</dbReference>
<evidence type="ECO:0000256" key="5">
    <source>
        <dbReference type="ARBA" id="ARBA00022989"/>
    </source>
</evidence>
<feature type="transmembrane region" description="Helical" evidence="7">
    <location>
        <begin position="33"/>
        <end position="56"/>
    </location>
</feature>